<dbReference type="Proteomes" id="UP001499989">
    <property type="component" value="Unassembled WGS sequence"/>
</dbReference>
<accession>A0ABN3T838</accession>
<sequence length="611" mass="63363">MLKRTAVYVGTLALGLSGVLAGVAQAAPGPTPLPDTAPVRMETTSVSGKEQRAARSFWSTERMRAAREATPPATGSVEPDSRPSAGDDDGRPPLEIPPLKGKGSPHATSTSTSTSEASADATSPTRWTGGGLVERTAGRVFFSRADGGLFTCSASAVNSANKSTLLTAGHCVVDASTGEVYRNWVFVPGYEEGKRPFGTFTAAQLLHDADYVSSRGNLNYDYAFVVVSRHETRPLGDIVGGLGLSFNTAAPGMRVHSFGYGGSEAEGRGEWMNHCEGDQYTDEGRADSTMLGIGCVQTGGSSGGPFLANFDPATGAGQAVGAISASAGGSEYYAPLRGSAETIYRTAETLDGGNTGEIVHSAGKCLDVPSGNSTNGNKVQLWGCNGSGAQQWYVGSRGTIEALGKCLEVPDGVTADGTLLQIWECDGGANQRFTLSGTGEIVAQETGKCLQNADGDRVSIAACNESIAQRWTVSGHDNGGDPQVNEIVDSRGTCVDVPSSNPANGNKVQLWGCNGSAAQHWYVGSRGTVQALGRCLEVPDGATADGTLLQIWECDGGANQRFTVTDAGEIVAQGTNKCVETADPGTVWGSRVKIAPCDGSQNQRWTVRPVA</sequence>
<name>A0ABN3T838_9ACTN</name>
<dbReference type="EMBL" id="BAAASK010000021">
    <property type="protein sequence ID" value="GAA2695528.1"/>
    <property type="molecule type" value="Genomic_DNA"/>
</dbReference>
<feature type="signal peptide" evidence="3">
    <location>
        <begin position="1"/>
        <end position="26"/>
    </location>
</feature>
<dbReference type="PANTHER" id="PTHR15462:SF8">
    <property type="entry name" value="SERINE PROTEASE"/>
    <property type="match status" value="1"/>
</dbReference>
<proteinExistence type="predicted"/>
<dbReference type="PANTHER" id="PTHR15462">
    <property type="entry name" value="SERINE PROTEASE"/>
    <property type="match status" value="1"/>
</dbReference>
<evidence type="ECO:0000259" key="4">
    <source>
        <dbReference type="SMART" id="SM00458"/>
    </source>
</evidence>
<dbReference type="Gene3D" id="2.40.10.10">
    <property type="entry name" value="Trypsin-like serine proteases"/>
    <property type="match status" value="2"/>
</dbReference>
<gene>
    <name evidence="5" type="ORF">GCM10010310_57190</name>
</gene>
<reference evidence="5 6" key="1">
    <citation type="journal article" date="2019" name="Int. J. Syst. Evol. Microbiol.">
        <title>The Global Catalogue of Microorganisms (GCM) 10K type strain sequencing project: providing services to taxonomists for standard genome sequencing and annotation.</title>
        <authorList>
            <consortium name="The Broad Institute Genomics Platform"/>
            <consortium name="The Broad Institute Genome Sequencing Center for Infectious Disease"/>
            <person name="Wu L."/>
            <person name="Ma J."/>
        </authorList>
    </citation>
    <scope>NUCLEOTIDE SEQUENCE [LARGE SCALE GENOMIC DNA]</scope>
    <source>
        <strain evidence="5 6">JCM 4531</strain>
    </source>
</reference>
<dbReference type="InterPro" id="IPR035992">
    <property type="entry name" value="Ricin_B-like_lectins"/>
</dbReference>
<dbReference type="PROSITE" id="PS50231">
    <property type="entry name" value="RICIN_B_LECTIN"/>
    <property type="match status" value="2"/>
</dbReference>
<dbReference type="SMART" id="SM00458">
    <property type="entry name" value="RICIN"/>
    <property type="match status" value="2"/>
</dbReference>
<dbReference type="InterPro" id="IPR050966">
    <property type="entry name" value="Glutamyl_endopeptidase"/>
</dbReference>
<keyword evidence="1 3" id="KW-0732">Signal</keyword>
<dbReference type="InterPro" id="IPR018114">
    <property type="entry name" value="TRYPSIN_HIS"/>
</dbReference>
<evidence type="ECO:0000256" key="1">
    <source>
        <dbReference type="ARBA" id="ARBA00022729"/>
    </source>
</evidence>
<dbReference type="Pfam" id="PF00652">
    <property type="entry name" value="Ricin_B_lectin"/>
    <property type="match status" value="2"/>
</dbReference>
<evidence type="ECO:0000313" key="5">
    <source>
        <dbReference type="EMBL" id="GAA2695528.1"/>
    </source>
</evidence>
<keyword evidence="6" id="KW-1185">Reference proteome</keyword>
<organism evidence="5 6">
    <name type="scientific">Streptomyces violaceolatus</name>
    <dbReference type="NCBI Taxonomy" id="67378"/>
    <lineage>
        <taxon>Bacteria</taxon>
        <taxon>Bacillati</taxon>
        <taxon>Actinomycetota</taxon>
        <taxon>Actinomycetes</taxon>
        <taxon>Kitasatosporales</taxon>
        <taxon>Streptomycetaceae</taxon>
        <taxon>Streptomyces</taxon>
        <taxon>Streptomyces violaceoruber group</taxon>
    </lineage>
</organism>
<dbReference type="SUPFAM" id="SSF50370">
    <property type="entry name" value="Ricin B-like lectins"/>
    <property type="match status" value="2"/>
</dbReference>
<dbReference type="InterPro" id="IPR000772">
    <property type="entry name" value="Ricin_B_lectin"/>
</dbReference>
<dbReference type="PROSITE" id="PS00134">
    <property type="entry name" value="TRYPSIN_HIS"/>
    <property type="match status" value="1"/>
</dbReference>
<dbReference type="RefSeq" id="WP_319123297.1">
    <property type="nucleotide sequence ID" value="NZ_BAAASK010000021.1"/>
</dbReference>
<evidence type="ECO:0000256" key="3">
    <source>
        <dbReference type="SAM" id="SignalP"/>
    </source>
</evidence>
<feature type="domain" description="Ricin B lectin" evidence="4">
    <location>
        <begin position="481"/>
        <end position="608"/>
    </location>
</feature>
<feature type="region of interest" description="Disordered" evidence="2">
    <location>
        <begin position="29"/>
        <end position="131"/>
    </location>
</feature>
<dbReference type="SUPFAM" id="SSF50494">
    <property type="entry name" value="Trypsin-like serine proteases"/>
    <property type="match status" value="1"/>
</dbReference>
<comment type="caution">
    <text evidence="5">The sequence shown here is derived from an EMBL/GenBank/DDBJ whole genome shotgun (WGS) entry which is preliminary data.</text>
</comment>
<dbReference type="CDD" id="cd23451">
    <property type="entry name" value="beta-trefoil_Ricin_laminarinase"/>
    <property type="match status" value="1"/>
</dbReference>
<dbReference type="InterPro" id="IPR009003">
    <property type="entry name" value="Peptidase_S1_PA"/>
</dbReference>
<feature type="domain" description="Ricin B lectin" evidence="4">
    <location>
        <begin position="355"/>
        <end position="474"/>
    </location>
</feature>
<protein>
    <recommendedName>
        <fullName evidence="4">Ricin B lectin domain-containing protein</fullName>
    </recommendedName>
</protein>
<dbReference type="InterPro" id="IPR043504">
    <property type="entry name" value="Peptidase_S1_PA_chymotrypsin"/>
</dbReference>
<evidence type="ECO:0000313" key="6">
    <source>
        <dbReference type="Proteomes" id="UP001499989"/>
    </source>
</evidence>
<evidence type="ECO:0000256" key="2">
    <source>
        <dbReference type="SAM" id="MobiDB-lite"/>
    </source>
</evidence>
<feature type="chain" id="PRO_5045901077" description="Ricin B lectin domain-containing protein" evidence="3">
    <location>
        <begin position="27"/>
        <end position="611"/>
    </location>
</feature>
<feature type="compositionally biased region" description="Low complexity" evidence="2">
    <location>
        <begin position="107"/>
        <end position="125"/>
    </location>
</feature>
<dbReference type="Gene3D" id="2.80.10.50">
    <property type="match status" value="3"/>
</dbReference>